<reference evidence="2 3" key="1">
    <citation type="submission" date="2019-06" db="EMBL/GenBank/DDBJ databases">
        <title>Whole genome shotgun sequence of Glutamicibacter uratoxydans NBRC 15515.</title>
        <authorList>
            <person name="Hosoyama A."/>
            <person name="Uohara A."/>
            <person name="Ohji S."/>
            <person name="Ichikawa N."/>
        </authorList>
    </citation>
    <scope>NUCLEOTIDE SEQUENCE [LARGE SCALE GENOMIC DNA]</scope>
    <source>
        <strain evidence="2 3">NBRC 15515</strain>
    </source>
</reference>
<sequence>MDQFAAAPLTAPNIDAGPYRLREFSLADAPLISRAGADPLIPLITTVPVDGTAEDHAAFILRQQQRLRDGTGYSLAIADAATNHAVGQIGLWLQNQDNGIASIGYWVDPEQRRRGIAAHALVALSTWGLSLPQIHRLELYVEPWNEGSWRTAEACGFQREGLLRSFRTIGGQRRDLYMYSLLPSGLPLVSAV</sequence>
<dbReference type="Pfam" id="PF13302">
    <property type="entry name" value="Acetyltransf_3"/>
    <property type="match status" value="1"/>
</dbReference>
<comment type="caution">
    <text evidence="2">The sequence shown here is derived from an EMBL/GenBank/DDBJ whole genome shotgun (WGS) entry which is preliminary data.</text>
</comment>
<dbReference type="CDD" id="cd04301">
    <property type="entry name" value="NAT_SF"/>
    <property type="match status" value="1"/>
</dbReference>
<dbReference type="InterPro" id="IPR016181">
    <property type="entry name" value="Acyl_CoA_acyltransferase"/>
</dbReference>
<dbReference type="AlphaFoldDB" id="A0A4Y4DN38"/>
<proteinExistence type="predicted"/>
<dbReference type="GO" id="GO:0005737">
    <property type="term" value="C:cytoplasm"/>
    <property type="evidence" value="ECO:0007669"/>
    <property type="project" value="TreeGrafter"/>
</dbReference>
<dbReference type="EMBL" id="BJNY01000001">
    <property type="protein sequence ID" value="GED04758.1"/>
    <property type="molecule type" value="Genomic_DNA"/>
</dbReference>
<organism evidence="2 3">
    <name type="scientific">Glutamicibacter uratoxydans</name>
    <name type="common">Arthrobacter uratoxydans</name>
    <dbReference type="NCBI Taxonomy" id="43667"/>
    <lineage>
        <taxon>Bacteria</taxon>
        <taxon>Bacillati</taxon>
        <taxon>Actinomycetota</taxon>
        <taxon>Actinomycetes</taxon>
        <taxon>Micrococcales</taxon>
        <taxon>Micrococcaceae</taxon>
        <taxon>Glutamicibacter</taxon>
    </lineage>
</organism>
<name>A0A4Y4DN38_GLUUR</name>
<evidence type="ECO:0000313" key="3">
    <source>
        <dbReference type="Proteomes" id="UP000316612"/>
    </source>
</evidence>
<keyword evidence="3" id="KW-1185">Reference proteome</keyword>
<dbReference type="InterPro" id="IPR000182">
    <property type="entry name" value="GNAT_dom"/>
</dbReference>
<gene>
    <name evidence="2" type="ORF">AUR04nite_02900</name>
</gene>
<dbReference type="RefSeq" id="WP_141361202.1">
    <property type="nucleotide sequence ID" value="NZ_BAAAJL010000007.1"/>
</dbReference>
<feature type="domain" description="N-acetyltransferase" evidence="1">
    <location>
        <begin position="19"/>
        <end position="183"/>
    </location>
</feature>
<dbReference type="PROSITE" id="PS51186">
    <property type="entry name" value="GNAT"/>
    <property type="match status" value="1"/>
</dbReference>
<dbReference type="SUPFAM" id="SSF55729">
    <property type="entry name" value="Acyl-CoA N-acyltransferases (Nat)"/>
    <property type="match status" value="1"/>
</dbReference>
<evidence type="ECO:0000259" key="1">
    <source>
        <dbReference type="PROSITE" id="PS51186"/>
    </source>
</evidence>
<dbReference type="GO" id="GO:0008999">
    <property type="term" value="F:protein-N-terminal-alanine acetyltransferase activity"/>
    <property type="evidence" value="ECO:0007669"/>
    <property type="project" value="TreeGrafter"/>
</dbReference>
<dbReference type="Gene3D" id="3.40.630.30">
    <property type="match status" value="1"/>
</dbReference>
<keyword evidence="2" id="KW-0808">Transferase</keyword>
<accession>A0A4Y4DN38</accession>
<evidence type="ECO:0000313" key="2">
    <source>
        <dbReference type="EMBL" id="GED04758.1"/>
    </source>
</evidence>
<protein>
    <submittedName>
        <fullName evidence="2">N-acetyltransferase</fullName>
    </submittedName>
</protein>
<dbReference type="InterPro" id="IPR051908">
    <property type="entry name" value="Ribosomal_N-acetyltransferase"/>
</dbReference>
<dbReference type="PANTHER" id="PTHR43441">
    <property type="entry name" value="RIBOSOMAL-PROTEIN-SERINE ACETYLTRANSFERASE"/>
    <property type="match status" value="1"/>
</dbReference>
<dbReference type="PANTHER" id="PTHR43441:SF10">
    <property type="entry name" value="ACETYLTRANSFERASE"/>
    <property type="match status" value="1"/>
</dbReference>
<dbReference type="Proteomes" id="UP000316612">
    <property type="component" value="Unassembled WGS sequence"/>
</dbReference>
<dbReference type="OrthoDB" id="2061990at2"/>
<dbReference type="GO" id="GO:1990189">
    <property type="term" value="F:protein N-terminal-serine acetyltransferase activity"/>
    <property type="evidence" value="ECO:0007669"/>
    <property type="project" value="TreeGrafter"/>
</dbReference>